<name>A0A6M4HBQ8_9PROT</name>
<dbReference type="InterPro" id="IPR053851">
    <property type="entry name" value="DUF6929"/>
</dbReference>
<accession>A0A6M4HBQ8</accession>
<evidence type="ECO:0008006" key="3">
    <source>
        <dbReference type="Google" id="ProtNLM"/>
    </source>
</evidence>
<dbReference type="AlphaFoldDB" id="A0A6M4HBQ8"/>
<dbReference type="Pfam" id="PF22000">
    <property type="entry name" value="DUF6929"/>
    <property type="match status" value="1"/>
</dbReference>
<evidence type="ECO:0000313" key="1">
    <source>
        <dbReference type="EMBL" id="QJR16258.1"/>
    </source>
</evidence>
<dbReference type="InParanoid" id="A0A6M4HBQ8"/>
<dbReference type="KEGG" id="upl:DSM104440_03087"/>
<reference evidence="1 2" key="1">
    <citation type="submission" date="2020-04" db="EMBL/GenBank/DDBJ databases">
        <title>Usitatibacter rugosus gen. nov., sp. nov. and Usitatibacter palustris sp. nov., novel members of Usitatibacteraceae fam. nov. within the order Nitrosomonadales isolated from soil.</title>
        <authorList>
            <person name="Huber K.J."/>
            <person name="Neumann-Schaal M."/>
            <person name="Geppert A."/>
            <person name="Luckner M."/>
            <person name="Wanner G."/>
            <person name="Overmann J."/>
        </authorList>
    </citation>
    <scope>NUCLEOTIDE SEQUENCE [LARGE SCALE GENOMIC DNA]</scope>
    <source>
        <strain evidence="1 2">Swamp67</strain>
    </source>
</reference>
<dbReference type="EMBL" id="CP053073">
    <property type="protein sequence ID" value="QJR16258.1"/>
    <property type="molecule type" value="Genomic_DNA"/>
</dbReference>
<organism evidence="1 2">
    <name type="scientific">Usitatibacter palustris</name>
    <dbReference type="NCBI Taxonomy" id="2732487"/>
    <lineage>
        <taxon>Bacteria</taxon>
        <taxon>Pseudomonadati</taxon>
        <taxon>Pseudomonadota</taxon>
        <taxon>Betaproteobacteria</taxon>
        <taxon>Nitrosomonadales</taxon>
        <taxon>Usitatibacteraceae</taxon>
        <taxon>Usitatibacter</taxon>
    </lineage>
</organism>
<dbReference type="RefSeq" id="WP_171164224.1">
    <property type="nucleotide sequence ID" value="NZ_CP053073.1"/>
</dbReference>
<dbReference type="Proteomes" id="UP000503096">
    <property type="component" value="Chromosome"/>
</dbReference>
<protein>
    <recommendedName>
        <fullName evidence="3">DUF3616 domain-containing protein</fullName>
    </recommendedName>
</protein>
<gene>
    <name evidence="1" type="ORF">DSM104440_03087</name>
</gene>
<keyword evidence="2" id="KW-1185">Reference proteome</keyword>
<sequence>MTRKPPLILKRLRSLTLDEPSRPGALPHLSAASGLVRAGRRLYVVPDDENHLGVFPVAGRKPGKLTRLFEGKLPLGPAKRKKKKPDLESLVKLPAFGGFPHGALLALGSCSKENRCKAILMAIDAQGELDGEPAKVDLSAWYDGFERRLGRLNIEGAVVIGSELHLLQRGNKGGGRNARIRFRLDKVIKSLAKRQCLDMKPLIEIEEIDLGRIGDVPLCFSDGAALADGRMVFTAVAEDTCDAYEDGTCHGAAVGVLGRDGRVQLLETIGSRYKVEGIEAVKEGAVIHALMVTDADDASVPASLYGCEIRAPRRSK</sequence>
<proteinExistence type="predicted"/>
<evidence type="ECO:0000313" key="2">
    <source>
        <dbReference type="Proteomes" id="UP000503096"/>
    </source>
</evidence>